<proteinExistence type="predicted"/>
<dbReference type="Proteomes" id="UP000823823">
    <property type="component" value="Unassembled WGS sequence"/>
</dbReference>
<keyword evidence="1" id="KW-0472">Membrane</keyword>
<keyword evidence="1" id="KW-1133">Transmembrane helix</keyword>
<dbReference type="EMBL" id="DWZH01000005">
    <property type="protein sequence ID" value="HJB08964.1"/>
    <property type="molecule type" value="Genomic_DNA"/>
</dbReference>
<reference evidence="2" key="1">
    <citation type="journal article" date="2021" name="PeerJ">
        <title>Extensive microbial diversity within the chicken gut microbiome revealed by metagenomics and culture.</title>
        <authorList>
            <person name="Gilroy R."/>
            <person name="Ravi A."/>
            <person name="Getino M."/>
            <person name="Pursley I."/>
            <person name="Horton D.L."/>
            <person name="Alikhan N.F."/>
            <person name="Baker D."/>
            <person name="Gharbi K."/>
            <person name="Hall N."/>
            <person name="Watson M."/>
            <person name="Adriaenssens E.M."/>
            <person name="Foster-Nyarko E."/>
            <person name="Jarju S."/>
            <person name="Secka A."/>
            <person name="Antonio M."/>
            <person name="Oren A."/>
            <person name="Chaudhuri R.R."/>
            <person name="La Ragione R."/>
            <person name="Hildebrand F."/>
            <person name="Pallen M.J."/>
        </authorList>
    </citation>
    <scope>NUCLEOTIDE SEQUENCE</scope>
    <source>
        <strain evidence="2">ChiHjej13B12-24818</strain>
    </source>
</reference>
<protein>
    <submittedName>
        <fullName evidence="2">Uncharacterized protein</fullName>
    </submittedName>
</protein>
<keyword evidence="1" id="KW-0812">Transmembrane</keyword>
<feature type="transmembrane region" description="Helical" evidence="1">
    <location>
        <begin position="37"/>
        <end position="68"/>
    </location>
</feature>
<name>A0A9D2LAE7_9MICO</name>
<evidence type="ECO:0000313" key="2">
    <source>
        <dbReference type="EMBL" id="HJB08964.1"/>
    </source>
</evidence>
<reference evidence="2" key="2">
    <citation type="submission" date="2021-04" db="EMBL/GenBank/DDBJ databases">
        <authorList>
            <person name="Gilroy R."/>
        </authorList>
    </citation>
    <scope>NUCLEOTIDE SEQUENCE</scope>
    <source>
        <strain evidence="2">ChiHjej13B12-24818</strain>
    </source>
</reference>
<gene>
    <name evidence="2" type="ORF">H9786_00305</name>
</gene>
<accession>A0A9D2LAE7</accession>
<organism evidence="2 3">
    <name type="scientific">Candidatus Brachybacterium merdavium</name>
    <dbReference type="NCBI Taxonomy" id="2838513"/>
    <lineage>
        <taxon>Bacteria</taxon>
        <taxon>Bacillati</taxon>
        <taxon>Actinomycetota</taxon>
        <taxon>Actinomycetes</taxon>
        <taxon>Micrococcales</taxon>
        <taxon>Dermabacteraceae</taxon>
        <taxon>Brachybacterium</taxon>
    </lineage>
</organism>
<evidence type="ECO:0000256" key="1">
    <source>
        <dbReference type="SAM" id="Phobius"/>
    </source>
</evidence>
<sequence length="86" mass="9544">MIKYFAIGLIGGLLVLRLLRSRWGARLLGVSERVLDIVYLVALVLTGVIAVVTEYWLLLVVVAVLLVLRGIEALRARQSRRGMPTT</sequence>
<comment type="caution">
    <text evidence="2">The sequence shown here is derived from an EMBL/GenBank/DDBJ whole genome shotgun (WGS) entry which is preliminary data.</text>
</comment>
<evidence type="ECO:0000313" key="3">
    <source>
        <dbReference type="Proteomes" id="UP000823823"/>
    </source>
</evidence>
<dbReference type="AlphaFoldDB" id="A0A9D2LAE7"/>